<feature type="domain" description="ABC transmembrane type-1" evidence="7">
    <location>
        <begin position="15"/>
        <end position="197"/>
    </location>
</feature>
<evidence type="ECO:0000256" key="5">
    <source>
        <dbReference type="ARBA" id="ARBA00023136"/>
    </source>
</evidence>
<evidence type="ECO:0000256" key="6">
    <source>
        <dbReference type="RuleBase" id="RU363032"/>
    </source>
</evidence>
<dbReference type="PANTHER" id="PTHR30177:SF4">
    <property type="entry name" value="OSMOPROTECTANT IMPORT PERMEASE PROTEIN OSMW"/>
    <property type="match status" value="1"/>
</dbReference>
<gene>
    <name evidence="8" type="ORF">CXB45_04455</name>
</gene>
<dbReference type="GO" id="GO:0055085">
    <property type="term" value="P:transmembrane transport"/>
    <property type="evidence" value="ECO:0007669"/>
    <property type="project" value="InterPro"/>
</dbReference>
<feature type="transmembrane region" description="Helical" evidence="6">
    <location>
        <begin position="50"/>
        <end position="73"/>
    </location>
</feature>
<keyword evidence="3 6" id="KW-0812">Transmembrane</keyword>
<feature type="transmembrane region" description="Helical" evidence="6">
    <location>
        <begin position="180"/>
        <end position="205"/>
    </location>
</feature>
<comment type="subcellular location">
    <subcellularLocation>
        <location evidence="6">Cell membrane</location>
        <topology evidence="6">Multi-pass membrane protein</topology>
    </subcellularLocation>
    <subcellularLocation>
        <location evidence="1">Membrane</location>
        <topology evidence="1">Multi-pass membrane protein</topology>
    </subcellularLocation>
</comment>
<dbReference type="GO" id="GO:0005886">
    <property type="term" value="C:plasma membrane"/>
    <property type="evidence" value="ECO:0007669"/>
    <property type="project" value="UniProtKB-SubCell"/>
</dbReference>
<dbReference type="PANTHER" id="PTHR30177">
    <property type="entry name" value="GLYCINE BETAINE/L-PROLINE TRANSPORT SYSTEM PERMEASE PROTEIN PROW"/>
    <property type="match status" value="1"/>
</dbReference>
<dbReference type="SUPFAM" id="SSF161098">
    <property type="entry name" value="MetI-like"/>
    <property type="match status" value="1"/>
</dbReference>
<dbReference type="GO" id="GO:0031460">
    <property type="term" value="P:glycine betaine transport"/>
    <property type="evidence" value="ECO:0007669"/>
    <property type="project" value="TreeGrafter"/>
</dbReference>
<dbReference type="Gene3D" id="1.10.3720.10">
    <property type="entry name" value="MetI-like"/>
    <property type="match status" value="1"/>
</dbReference>
<organism evidence="8 9">
    <name type="scientific">Corynebacterium mastitidis</name>
    <dbReference type="NCBI Taxonomy" id="161890"/>
    <lineage>
        <taxon>Bacteria</taxon>
        <taxon>Bacillati</taxon>
        <taxon>Actinomycetota</taxon>
        <taxon>Actinomycetes</taxon>
        <taxon>Mycobacteriales</taxon>
        <taxon>Corynebacteriaceae</taxon>
        <taxon>Corynebacterium</taxon>
    </lineage>
</organism>
<evidence type="ECO:0000259" key="7">
    <source>
        <dbReference type="PROSITE" id="PS50928"/>
    </source>
</evidence>
<feature type="transmembrane region" description="Helical" evidence="6">
    <location>
        <begin position="132"/>
        <end position="160"/>
    </location>
</feature>
<name>A0A2N0X8E7_9CORY</name>
<dbReference type="RefSeq" id="WP_101173383.1">
    <property type="nucleotide sequence ID" value="NZ_JAKRKB010000005.1"/>
</dbReference>
<keyword evidence="4 6" id="KW-1133">Transmembrane helix</keyword>
<comment type="similarity">
    <text evidence="6">Belongs to the binding-protein-dependent transport system permease family.</text>
</comment>
<feature type="transmembrane region" description="Helical" evidence="6">
    <location>
        <begin position="15"/>
        <end position="38"/>
    </location>
</feature>
<evidence type="ECO:0000256" key="3">
    <source>
        <dbReference type="ARBA" id="ARBA00022692"/>
    </source>
</evidence>
<accession>A0A2N0X8E7</accession>
<dbReference type="OrthoDB" id="3233284at2"/>
<comment type="caution">
    <text evidence="8">The sequence shown here is derived from an EMBL/GenBank/DDBJ whole genome shotgun (WGS) entry which is preliminary data.</text>
</comment>
<sequence length="216" mass="22832">MTWLRFNWQYALDLAGQHLLLCLPAIVISALIATPLGWYAWSRPRWGRPLILAATLLYAIPALPLLIVIPLVIGTPLRSSATMIAALSVYGVALLAGTARDAFASVDPRVREAAVALGHTPRSALWRVELPLALPVLLSGLRVVVVSSIGLVTMGALVGVPSLGTLLTDGFQRGIAAEVAVGMLATVILALLLDSLVLAASRLLLPWRRAVSKATA</sequence>
<evidence type="ECO:0000256" key="1">
    <source>
        <dbReference type="ARBA" id="ARBA00004141"/>
    </source>
</evidence>
<dbReference type="InterPro" id="IPR051204">
    <property type="entry name" value="ABC_transp_perm/SBD"/>
</dbReference>
<dbReference type="PROSITE" id="PS50928">
    <property type="entry name" value="ABC_TM1"/>
    <property type="match status" value="1"/>
</dbReference>
<evidence type="ECO:0000313" key="9">
    <source>
        <dbReference type="Proteomes" id="UP000233249"/>
    </source>
</evidence>
<dbReference type="AlphaFoldDB" id="A0A2N0X8E7"/>
<evidence type="ECO:0000256" key="4">
    <source>
        <dbReference type="ARBA" id="ARBA00022989"/>
    </source>
</evidence>
<keyword evidence="5 6" id="KW-0472">Membrane</keyword>
<keyword evidence="2 6" id="KW-0813">Transport</keyword>
<dbReference type="InterPro" id="IPR000515">
    <property type="entry name" value="MetI-like"/>
</dbReference>
<dbReference type="Pfam" id="PF00528">
    <property type="entry name" value="BPD_transp_1"/>
    <property type="match status" value="1"/>
</dbReference>
<reference evidence="8 9" key="1">
    <citation type="submission" date="2017-12" db="EMBL/GenBank/DDBJ databases">
        <title>Corynebacterium mastitidis 16-1433 Genome.</title>
        <authorList>
            <person name="Gulvik C.A."/>
        </authorList>
    </citation>
    <scope>NUCLEOTIDE SEQUENCE [LARGE SCALE GENOMIC DNA]</scope>
    <source>
        <strain evidence="8 9">16-1433</strain>
    </source>
</reference>
<protein>
    <submittedName>
        <fullName evidence="8">ABC transporter permease</fullName>
    </submittedName>
</protein>
<feature type="transmembrane region" description="Helical" evidence="6">
    <location>
        <begin position="79"/>
        <end position="99"/>
    </location>
</feature>
<evidence type="ECO:0000313" key="8">
    <source>
        <dbReference type="EMBL" id="PKF68964.1"/>
    </source>
</evidence>
<dbReference type="STRING" id="1121365.GCA_000375365_00386"/>
<dbReference type="InterPro" id="IPR035906">
    <property type="entry name" value="MetI-like_sf"/>
</dbReference>
<dbReference type="CDD" id="cd06261">
    <property type="entry name" value="TM_PBP2"/>
    <property type="match status" value="1"/>
</dbReference>
<proteinExistence type="inferred from homology"/>
<dbReference type="Proteomes" id="UP000233249">
    <property type="component" value="Unassembled WGS sequence"/>
</dbReference>
<evidence type="ECO:0000256" key="2">
    <source>
        <dbReference type="ARBA" id="ARBA00022448"/>
    </source>
</evidence>
<dbReference type="EMBL" id="PJAF01000009">
    <property type="protein sequence ID" value="PKF68964.1"/>
    <property type="molecule type" value="Genomic_DNA"/>
</dbReference>